<evidence type="ECO:0000313" key="2">
    <source>
        <dbReference type="EMBL" id="EAY26209.1"/>
    </source>
</evidence>
<feature type="domain" description="Sulfatase-modifying factor enzyme-like" evidence="1">
    <location>
        <begin position="63"/>
        <end position="382"/>
    </location>
</feature>
<evidence type="ECO:0000259" key="1">
    <source>
        <dbReference type="Pfam" id="PF03781"/>
    </source>
</evidence>
<sequence>MLFKYKFLSYALIASSVLFLQGCFLFGKKGDPNSLESRINGSAGEIIPFEQVRSDYSQYVPSGMVVVPNGTFHMGQADEDVPATQINLNKQITISAFFMDQTEVTNNQYRLFTDVLLAYSEGRQAQGEELPQEYQEGVMDKLFLKNGTPVRPDSIKVMNEMYPDTTRWSTEYAHHMGDPLMEYYFMHPAFDDYPVVGVDWQAANFFCQWRTMHLNYYRHTVEGDPYPAPRFRLPTEAEWEYASRGGRDMAKYPWGSPYLRNTLGCMLANFKPGRGNYYDDGFAYTGPVAQYFPNDYGLYDMAGNVAEWVLDAYFESSVPVVWDLNPVYNPPITKAGKNDVNINNRRVIRGGSWKDIAYYCETGARTFQHWDSSSTSIGFRCAMTYLGRSSGEEVDLGR</sequence>
<dbReference type="Proteomes" id="UP000004095">
    <property type="component" value="Unassembled WGS sequence"/>
</dbReference>
<dbReference type="Pfam" id="PF03781">
    <property type="entry name" value="FGE-sulfatase"/>
    <property type="match status" value="1"/>
</dbReference>
<protein>
    <submittedName>
        <fullName evidence="2">GldK</fullName>
    </submittedName>
</protein>
<proteinExistence type="predicted"/>
<evidence type="ECO:0000313" key="3">
    <source>
        <dbReference type="Proteomes" id="UP000004095"/>
    </source>
</evidence>
<gene>
    <name evidence="2" type="ORF">M23134_02541</name>
</gene>
<reference evidence="2 3" key="1">
    <citation type="submission" date="2007-01" db="EMBL/GenBank/DDBJ databases">
        <authorList>
            <person name="Haygood M."/>
            <person name="Podell S."/>
            <person name="Anderson C."/>
            <person name="Hopkinson B."/>
            <person name="Roe K."/>
            <person name="Barbeau K."/>
            <person name="Gaasterland T."/>
            <person name="Ferriera S."/>
            <person name="Johnson J."/>
            <person name="Kravitz S."/>
            <person name="Beeson K."/>
            <person name="Sutton G."/>
            <person name="Rogers Y.-H."/>
            <person name="Friedman R."/>
            <person name="Frazier M."/>
            <person name="Venter J.C."/>
        </authorList>
    </citation>
    <scope>NUCLEOTIDE SEQUENCE [LARGE SCALE GENOMIC DNA]</scope>
    <source>
        <strain evidence="2 3">ATCC 23134</strain>
    </source>
</reference>
<dbReference type="Gene3D" id="3.90.1580.10">
    <property type="entry name" value="paralog of FGE (formylglycine-generating enzyme)"/>
    <property type="match status" value="1"/>
</dbReference>
<name>A1ZTV7_MICM2</name>
<dbReference type="RefSeq" id="WP_002701448.1">
    <property type="nucleotide sequence ID" value="NZ_AAWS01000037.1"/>
</dbReference>
<dbReference type="InterPro" id="IPR016187">
    <property type="entry name" value="CTDL_fold"/>
</dbReference>
<dbReference type="eggNOG" id="COG1262">
    <property type="taxonomic scope" value="Bacteria"/>
</dbReference>
<dbReference type="NCBIfam" id="TIGR03529">
    <property type="entry name" value="GldK_short"/>
    <property type="match status" value="1"/>
</dbReference>
<dbReference type="PANTHER" id="PTHR23150">
    <property type="entry name" value="SULFATASE MODIFYING FACTOR 1, 2"/>
    <property type="match status" value="1"/>
</dbReference>
<organism evidence="2 3">
    <name type="scientific">Microscilla marina ATCC 23134</name>
    <dbReference type="NCBI Taxonomy" id="313606"/>
    <lineage>
        <taxon>Bacteria</taxon>
        <taxon>Pseudomonadati</taxon>
        <taxon>Bacteroidota</taxon>
        <taxon>Cytophagia</taxon>
        <taxon>Cytophagales</taxon>
        <taxon>Microscillaceae</taxon>
        <taxon>Microscilla</taxon>
    </lineage>
</organism>
<dbReference type="GO" id="GO:0120147">
    <property type="term" value="F:formylglycine-generating oxidase activity"/>
    <property type="evidence" value="ECO:0007669"/>
    <property type="project" value="TreeGrafter"/>
</dbReference>
<dbReference type="InterPro" id="IPR019867">
    <property type="entry name" value="Glid_motil-assoc_GldK_short"/>
</dbReference>
<dbReference type="AlphaFoldDB" id="A1ZTV7"/>
<accession>A1ZTV7</accession>
<dbReference type="SUPFAM" id="SSF56436">
    <property type="entry name" value="C-type lectin-like"/>
    <property type="match status" value="1"/>
</dbReference>
<dbReference type="InterPro" id="IPR051043">
    <property type="entry name" value="Sulfatase_Mod_Factor_Kinase"/>
</dbReference>
<dbReference type="EMBL" id="AAWS01000037">
    <property type="protein sequence ID" value="EAY26209.1"/>
    <property type="molecule type" value="Genomic_DNA"/>
</dbReference>
<keyword evidence="3" id="KW-1185">Reference proteome</keyword>
<dbReference type="PANTHER" id="PTHR23150:SF19">
    <property type="entry name" value="FORMYLGLYCINE-GENERATING ENZYME"/>
    <property type="match status" value="1"/>
</dbReference>
<comment type="caution">
    <text evidence="2">The sequence shown here is derived from an EMBL/GenBank/DDBJ whole genome shotgun (WGS) entry which is preliminary data.</text>
</comment>
<dbReference type="InterPro" id="IPR042095">
    <property type="entry name" value="SUMF_sf"/>
</dbReference>
<dbReference type="InterPro" id="IPR005532">
    <property type="entry name" value="SUMF_dom"/>
</dbReference>
<dbReference type="PROSITE" id="PS51257">
    <property type="entry name" value="PROKAR_LIPOPROTEIN"/>
    <property type="match status" value="1"/>
</dbReference>